<dbReference type="InterPro" id="IPR008969">
    <property type="entry name" value="CarboxyPept-like_regulatory"/>
</dbReference>
<evidence type="ECO:0000259" key="10">
    <source>
        <dbReference type="Pfam" id="PF00593"/>
    </source>
</evidence>
<keyword evidence="5 9" id="KW-0798">TonB box</keyword>
<dbReference type="SUPFAM" id="SSF49464">
    <property type="entry name" value="Carboxypeptidase regulatory domain-like"/>
    <property type="match status" value="1"/>
</dbReference>
<dbReference type="Pfam" id="PF13715">
    <property type="entry name" value="CarbopepD_reg_2"/>
    <property type="match status" value="1"/>
</dbReference>
<keyword evidence="4 8" id="KW-0812">Transmembrane</keyword>
<proteinExistence type="inferred from homology"/>
<organism evidence="12 13">
    <name type="scientific">Gelidibacter maritimus</name>
    <dbReference type="NCBI Taxonomy" id="2761487"/>
    <lineage>
        <taxon>Bacteria</taxon>
        <taxon>Pseudomonadati</taxon>
        <taxon>Bacteroidota</taxon>
        <taxon>Flavobacteriia</taxon>
        <taxon>Flavobacteriales</taxon>
        <taxon>Flavobacteriaceae</taxon>
        <taxon>Gelidibacter</taxon>
    </lineage>
</organism>
<dbReference type="GO" id="GO:0009279">
    <property type="term" value="C:cell outer membrane"/>
    <property type="evidence" value="ECO:0007669"/>
    <property type="project" value="UniProtKB-SubCell"/>
</dbReference>
<dbReference type="NCBIfam" id="TIGR04056">
    <property type="entry name" value="OMP_RagA_SusC"/>
    <property type="match status" value="1"/>
</dbReference>
<dbReference type="Proteomes" id="UP000541857">
    <property type="component" value="Unassembled WGS sequence"/>
</dbReference>
<evidence type="ECO:0000259" key="11">
    <source>
        <dbReference type="Pfam" id="PF07715"/>
    </source>
</evidence>
<dbReference type="PROSITE" id="PS52016">
    <property type="entry name" value="TONB_DEPENDENT_REC_3"/>
    <property type="match status" value="1"/>
</dbReference>
<evidence type="ECO:0000313" key="12">
    <source>
        <dbReference type="EMBL" id="MBA6152704.1"/>
    </source>
</evidence>
<dbReference type="InterPro" id="IPR012910">
    <property type="entry name" value="Plug_dom"/>
</dbReference>
<evidence type="ECO:0000313" key="13">
    <source>
        <dbReference type="Proteomes" id="UP000541857"/>
    </source>
</evidence>
<dbReference type="Gene3D" id="2.170.130.10">
    <property type="entry name" value="TonB-dependent receptor, plug domain"/>
    <property type="match status" value="1"/>
</dbReference>
<dbReference type="InterPro" id="IPR039426">
    <property type="entry name" value="TonB-dep_rcpt-like"/>
</dbReference>
<dbReference type="EMBL" id="JACGLT010000005">
    <property type="protein sequence ID" value="MBA6152704.1"/>
    <property type="molecule type" value="Genomic_DNA"/>
</dbReference>
<dbReference type="InterPro" id="IPR036942">
    <property type="entry name" value="Beta-barrel_TonB_sf"/>
</dbReference>
<evidence type="ECO:0000256" key="6">
    <source>
        <dbReference type="ARBA" id="ARBA00023136"/>
    </source>
</evidence>
<dbReference type="NCBIfam" id="TIGR04057">
    <property type="entry name" value="SusC_RagA_signa"/>
    <property type="match status" value="1"/>
</dbReference>
<dbReference type="InterPro" id="IPR023997">
    <property type="entry name" value="TonB-dep_OMP_SusC/RagA_CS"/>
</dbReference>
<dbReference type="InterPro" id="IPR000531">
    <property type="entry name" value="Beta-barrel_TonB"/>
</dbReference>
<dbReference type="Gene3D" id="2.40.170.20">
    <property type="entry name" value="TonB-dependent receptor, beta-barrel domain"/>
    <property type="match status" value="1"/>
</dbReference>
<comment type="similarity">
    <text evidence="8 9">Belongs to the TonB-dependent receptor family.</text>
</comment>
<reference evidence="12 13" key="1">
    <citation type="submission" date="2020-07" db="EMBL/GenBank/DDBJ databases">
        <title>Bacterium isolated from marine sediment.</title>
        <authorList>
            <person name="Shang D."/>
        </authorList>
    </citation>
    <scope>NUCLEOTIDE SEQUENCE [LARGE SCALE GENOMIC DNA]</scope>
    <source>
        <strain evidence="12 13">F6074</strain>
    </source>
</reference>
<evidence type="ECO:0000256" key="1">
    <source>
        <dbReference type="ARBA" id="ARBA00004571"/>
    </source>
</evidence>
<name>A0A7W2M4R2_9FLAO</name>
<protein>
    <submittedName>
        <fullName evidence="12">SusC/RagA family TonB-linked outer membrane protein</fullName>
    </submittedName>
</protein>
<comment type="subcellular location">
    <subcellularLocation>
        <location evidence="1 8">Cell outer membrane</location>
        <topology evidence="1 8">Multi-pass membrane protein</topology>
    </subcellularLocation>
</comment>
<feature type="domain" description="TonB-dependent receptor-like beta-barrel" evidence="10">
    <location>
        <begin position="388"/>
        <end position="751"/>
    </location>
</feature>
<evidence type="ECO:0000256" key="3">
    <source>
        <dbReference type="ARBA" id="ARBA00022452"/>
    </source>
</evidence>
<dbReference type="InterPro" id="IPR023996">
    <property type="entry name" value="TonB-dep_OMP_SusC/RagA"/>
</dbReference>
<dbReference type="Gene3D" id="2.60.40.1120">
    <property type="entry name" value="Carboxypeptidase-like, regulatory domain"/>
    <property type="match status" value="1"/>
</dbReference>
<evidence type="ECO:0000256" key="9">
    <source>
        <dbReference type="RuleBase" id="RU003357"/>
    </source>
</evidence>
<evidence type="ECO:0000256" key="7">
    <source>
        <dbReference type="ARBA" id="ARBA00023237"/>
    </source>
</evidence>
<accession>A0A7W2M4R2</accession>
<comment type="caution">
    <text evidence="12">The sequence shown here is derived from an EMBL/GenBank/DDBJ whole genome shotgun (WGS) entry which is preliminary data.</text>
</comment>
<keyword evidence="13" id="KW-1185">Reference proteome</keyword>
<dbReference type="InterPro" id="IPR037066">
    <property type="entry name" value="Plug_dom_sf"/>
</dbReference>
<dbReference type="Pfam" id="PF07715">
    <property type="entry name" value="Plug"/>
    <property type="match status" value="1"/>
</dbReference>
<dbReference type="Pfam" id="PF00593">
    <property type="entry name" value="TonB_dep_Rec_b-barrel"/>
    <property type="match status" value="1"/>
</dbReference>
<evidence type="ECO:0000256" key="8">
    <source>
        <dbReference type="PROSITE-ProRule" id="PRU01360"/>
    </source>
</evidence>
<keyword evidence="2 8" id="KW-0813">Transport</keyword>
<keyword evidence="7 8" id="KW-0998">Cell outer membrane</keyword>
<keyword evidence="3 8" id="KW-1134">Transmembrane beta strand</keyword>
<dbReference type="SUPFAM" id="SSF56935">
    <property type="entry name" value="Porins"/>
    <property type="match status" value="1"/>
</dbReference>
<sequence>MFTLSLTAQDILVTGKVTDGNLPISGANVLIKNTNSGVVTDFDGRYSITAKATDTLQISYLGYTTVTIPIQSRPTINITLQEDATALGEVQINAGYYTTTDREKTGSIARITAKEIEKQPVSNPLAAMQGRMAGVDIVETSGVPGSGFEVKIRGQNSIMAGNEPLYVLDGVPYDAQSLGSRNSSGLIIPGGNISPLNAINPSTIESIEVLKDADATAIYGSRGANGVVLITTKRGKKGKTSLNISSSTGIANITKKRDLLNSKQYIALRQEAFAAEGITNYPANAYDINGTWNQNHYTDWQKVLIGGTAKTRQVKASVSGGTESTQFLLSGMFQNETTVFPGDFNYDRITVNSNINHSSNDKRFQVALSTGYTIENNLLPGTDLTSNAYKLAPNAPDLYDDEGNLNWENSTWTNPLAELEGKYTNITNTLMANSVLNYKAFKNFEIKLNMGYNNAILEDNRKIPHTIYNPAVGLNSSVSRSYNHSGKRKSWILEPQLHWTRKSENHTWTLLFGTTFQSQKSEAFAIQGTGFANNKFIENLSAASTLRILNENNQEYNYQSVFARVNYHFKSKLFLNATGRRDGSSRFSSSNRYGNFGALGTAYIFSEDLNLSWLSIGKLRTSYGITGNDQIGDYQYLQTYSISDFPYDGNIGLQPTRLFNPHYKWEENIKKEIAIELGLFNQRISLSATYYNNRSSNQLLNYALPGTSGFTSIQANLDALVENSGWELELDGSIVSIPNFTWNTAFNLSLSKNTLLEFPGLEESSYANRFVIGKPLSIMKLYNLKGVNIETGLFEFTDYNGDGLITVAEDRQYLADLTPQVFGGISNSLHYKNWTLDVFFQFVKKQGINEFFGTSATGTMSNQPISVANHWQQSGDQSTRQQLTTGANPTALLAYSQFTLSNGIISDASFIRLKSLAISYTLPFSNHTRSSCRLSIQGQNLLTFTSFKGGDPEQGIGFLPPLRRITLGAQINL</sequence>
<evidence type="ECO:0000256" key="5">
    <source>
        <dbReference type="ARBA" id="ARBA00023077"/>
    </source>
</evidence>
<keyword evidence="6 8" id="KW-0472">Membrane</keyword>
<feature type="domain" description="TonB-dependent receptor plug" evidence="11">
    <location>
        <begin position="102"/>
        <end position="227"/>
    </location>
</feature>
<evidence type="ECO:0000256" key="2">
    <source>
        <dbReference type="ARBA" id="ARBA00022448"/>
    </source>
</evidence>
<dbReference type="AlphaFoldDB" id="A0A7W2M4R2"/>
<evidence type="ECO:0000256" key="4">
    <source>
        <dbReference type="ARBA" id="ARBA00022692"/>
    </source>
</evidence>
<gene>
    <name evidence="12" type="ORF">H3Z82_08215</name>
</gene>